<organism evidence="1 2">
    <name type="scientific">Catenulispora yoronensis</name>
    <dbReference type="NCBI Taxonomy" id="450799"/>
    <lineage>
        <taxon>Bacteria</taxon>
        <taxon>Bacillati</taxon>
        <taxon>Actinomycetota</taxon>
        <taxon>Actinomycetes</taxon>
        <taxon>Catenulisporales</taxon>
        <taxon>Catenulisporaceae</taxon>
        <taxon>Catenulispora</taxon>
    </lineage>
</organism>
<accession>A0ABP5GC66</accession>
<comment type="caution">
    <text evidence="1">The sequence shown here is derived from an EMBL/GenBank/DDBJ whole genome shotgun (WGS) entry which is preliminary data.</text>
</comment>
<protein>
    <submittedName>
        <fullName evidence="1">Uncharacterized protein</fullName>
    </submittedName>
</protein>
<sequence length="134" mass="14271">MSLGKKLERLDAKMDAVLMHPTAPAYPNADRLEITYPGDDAVWSPAEEIDVTWDLLGEVSQPLEVSLVRQTGDQSGANFGQLAFFLLASGIDPGKKRVTIAVPDVPPGADYAISISNGDPLTVYSQAITIAESA</sequence>
<name>A0ABP5GC66_9ACTN</name>
<gene>
    <name evidence="1" type="ORF">GCM10009839_50730</name>
</gene>
<evidence type="ECO:0000313" key="2">
    <source>
        <dbReference type="Proteomes" id="UP001500751"/>
    </source>
</evidence>
<keyword evidence="2" id="KW-1185">Reference proteome</keyword>
<dbReference type="RefSeq" id="WP_344668152.1">
    <property type="nucleotide sequence ID" value="NZ_BAAAQN010000032.1"/>
</dbReference>
<dbReference type="EMBL" id="BAAAQN010000032">
    <property type="protein sequence ID" value="GAA2041997.1"/>
    <property type="molecule type" value="Genomic_DNA"/>
</dbReference>
<dbReference type="Proteomes" id="UP001500751">
    <property type="component" value="Unassembled WGS sequence"/>
</dbReference>
<reference evidence="2" key="1">
    <citation type="journal article" date="2019" name="Int. J. Syst. Evol. Microbiol.">
        <title>The Global Catalogue of Microorganisms (GCM) 10K type strain sequencing project: providing services to taxonomists for standard genome sequencing and annotation.</title>
        <authorList>
            <consortium name="The Broad Institute Genomics Platform"/>
            <consortium name="The Broad Institute Genome Sequencing Center for Infectious Disease"/>
            <person name="Wu L."/>
            <person name="Ma J."/>
        </authorList>
    </citation>
    <scope>NUCLEOTIDE SEQUENCE [LARGE SCALE GENOMIC DNA]</scope>
    <source>
        <strain evidence="2">JCM 16014</strain>
    </source>
</reference>
<evidence type="ECO:0000313" key="1">
    <source>
        <dbReference type="EMBL" id="GAA2041997.1"/>
    </source>
</evidence>
<proteinExistence type="predicted"/>